<proteinExistence type="predicted"/>
<dbReference type="Proteomes" id="UP000789525">
    <property type="component" value="Unassembled WGS sequence"/>
</dbReference>
<sequence>MDVSIIENTEKSLLEWKNEKTYPPKLKIPRTDILKRIEEDRERSKHLREDIWWVDKSIKDGEAIRLWEECSELDEGDYLEILAENFKYNPEHPWQDDYKKVLLWNAEQKRLEEEAAVLREKARNEKLEEEGVRKKREEELRVRRLREEAERKLQDQRERQFQEAEKLRVRQSQREERISQVEYKTYHSQDEVRNSQDKEIFIAQRLKDEETQRAQRLREEEEAQKVWQIVFKEHEQSKK</sequence>
<gene>
    <name evidence="1" type="ORF">ACOLOM_LOCUS10923</name>
</gene>
<reference evidence="1" key="1">
    <citation type="submission" date="2021-06" db="EMBL/GenBank/DDBJ databases">
        <authorList>
            <person name="Kallberg Y."/>
            <person name="Tangrot J."/>
            <person name="Rosling A."/>
        </authorList>
    </citation>
    <scope>NUCLEOTIDE SEQUENCE</scope>
    <source>
        <strain evidence="1">CL356</strain>
    </source>
</reference>
<protein>
    <submittedName>
        <fullName evidence="1">3487_t:CDS:1</fullName>
    </submittedName>
</protein>
<evidence type="ECO:0000313" key="1">
    <source>
        <dbReference type="EMBL" id="CAG8716516.1"/>
    </source>
</evidence>
<feature type="non-terminal residue" evidence="1">
    <location>
        <position position="239"/>
    </location>
</feature>
<accession>A0ACA9PMP5</accession>
<keyword evidence="2" id="KW-1185">Reference proteome</keyword>
<comment type="caution">
    <text evidence="1">The sequence shown here is derived from an EMBL/GenBank/DDBJ whole genome shotgun (WGS) entry which is preliminary data.</text>
</comment>
<evidence type="ECO:0000313" key="2">
    <source>
        <dbReference type="Proteomes" id="UP000789525"/>
    </source>
</evidence>
<organism evidence="1 2">
    <name type="scientific">Acaulospora colombiana</name>
    <dbReference type="NCBI Taxonomy" id="27376"/>
    <lineage>
        <taxon>Eukaryota</taxon>
        <taxon>Fungi</taxon>
        <taxon>Fungi incertae sedis</taxon>
        <taxon>Mucoromycota</taxon>
        <taxon>Glomeromycotina</taxon>
        <taxon>Glomeromycetes</taxon>
        <taxon>Diversisporales</taxon>
        <taxon>Acaulosporaceae</taxon>
        <taxon>Acaulospora</taxon>
    </lineage>
</organism>
<name>A0ACA9PMP5_9GLOM</name>
<dbReference type="EMBL" id="CAJVPT010037131">
    <property type="protein sequence ID" value="CAG8716516.1"/>
    <property type="molecule type" value="Genomic_DNA"/>
</dbReference>